<sequence length="268" mass="30007">MIKLITIFLSLLLVFGWGTPVMAQSQQPSITQEQLKQGDELANQAFAATNAGDFATAEMYWTQIIEQFPTNAGAWSNRGNSRVSQNKLQAALKDYDKAIELAPNVTDPYLNRGAALEGLGKWEDAIADYNHVLELDPNDAMAYNNRGNAKAGLGKWEDAIADYKKSNDIAPNFAFARANYALALYETGQIDQAIRQMRNIVRKYPKFADMRAALTAAYWVKGEQGEAESNWVAAYGLDPRYKDINWVTNIRRWPPSMVAALDKFLKLQ</sequence>
<evidence type="ECO:0000256" key="3">
    <source>
        <dbReference type="PROSITE-ProRule" id="PRU00339"/>
    </source>
</evidence>
<dbReference type="Proteomes" id="UP001165986">
    <property type="component" value="Unassembled WGS sequence"/>
</dbReference>
<dbReference type="Pfam" id="PF00515">
    <property type="entry name" value="TPR_1"/>
    <property type="match status" value="1"/>
</dbReference>
<keyword evidence="2 3" id="KW-0802">TPR repeat</keyword>
<evidence type="ECO:0000313" key="5">
    <source>
        <dbReference type="EMBL" id="MBD6617790.1"/>
    </source>
</evidence>
<dbReference type="GO" id="GO:0009279">
    <property type="term" value="C:cell outer membrane"/>
    <property type="evidence" value="ECO:0007669"/>
    <property type="project" value="TreeGrafter"/>
</dbReference>
<dbReference type="InterPro" id="IPR019734">
    <property type="entry name" value="TPR_rpt"/>
</dbReference>
<dbReference type="SMART" id="SM00028">
    <property type="entry name" value="TPR"/>
    <property type="match status" value="6"/>
</dbReference>
<evidence type="ECO:0000256" key="1">
    <source>
        <dbReference type="ARBA" id="ARBA00022737"/>
    </source>
</evidence>
<organism evidence="5 6">
    <name type="scientific">Komarekiella delphini-convector SJRDD-AB1</name>
    <dbReference type="NCBI Taxonomy" id="2593771"/>
    <lineage>
        <taxon>Bacteria</taxon>
        <taxon>Bacillati</taxon>
        <taxon>Cyanobacteriota</taxon>
        <taxon>Cyanophyceae</taxon>
        <taxon>Nostocales</taxon>
        <taxon>Nostocaceae</taxon>
        <taxon>Komarekiella</taxon>
        <taxon>Komarekiella delphini-convector</taxon>
    </lineage>
</organism>
<protein>
    <submittedName>
        <fullName evidence="5">Tetratricopeptide repeat protein</fullName>
    </submittedName>
</protein>
<dbReference type="PANTHER" id="PTHR44858:SF1">
    <property type="entry name" value="UDP-N-ACETYLGLUCOSAMINE--PEPTIDE N-ACETYLGLUCOSAMINYLTRANSFERASE SPINDLY-RELATED"/>
    <property type="match status" value="1"/>
</dbReference>
<dbReference type="SUPFAM" id="SSF48452">
    <property type="entry name" value="TPR-like"/>
    <property type="match status" value="1"/>
</dbReference>
<feature type="chain" id="PRO_5041448167" evidence="4">
    <location>
        <begin position="24"/>
        <end position="268"/>
    </location>
</feature>
<dbReference type="GO" id="GO:0046813">
    <property type="term" value="P:receptor-mediated virion attachment to host cell"/>
    <property type="evidence" value="ECO:0007669"/>
    <property type="project" value="TreeGrafter"/>
</dbReference>
<feature type="signal peptide" evidence="4">
    <location>
        <begin position="1"/>
        <end position="23"/>
    </location>
</feature>
<evidence type="ECO:0000256" key="2">
    <source>
        <dbReference type="ARBA" id="ARBA00022803"/>
    </source>
</evidence>
<dbReference type="PANTHER" id="PTHR44858">
    <property type="entry name" value="TETRATRICOPEPTIDE REPEAT PROTEIN 6"/>
    <property type="match status" value="1"/>
</dbReference>
<dbReference type="RefSeq" id="WP_191759009.1">
    <property type="nucleotide sequence ID" value="NZ_VJXY01000020.1"/>
</dbReference>
<evidence type="ECO:0000256" key="4">
    <source>
        <dbReference type="SAM" id="SignalP"/>
    </source>
</evidence>
<proteinExistence type="predicted"/>
<accession>A0AA40VS36</accession>
<dbReference type="Pfam" id="PF13432">
    <property type="entry name" value="TPR_16"/>
    <property type="match status" value="1"/>
</dbReference>
<name>A0AA40VS36_9NOST</name>
<keyword evidence="6" id="KW-1185">Reference proteome</keyword>
<evidence type="ECO:0000313" key="6">
    <source>
        <dbReference type="Proteomes" id="UP001165986"/>
    </source>
</evidence>
<reference evidence="5" key="1">
    <citation type="submission" date="2019-07" db="EMBL/GenBank/DDBJ databases">
        <title>Toxilogical consequences of a new and cryptic species of cyanobacteria (Komarekiella delphini-convector) recovered from the epidermis of a bottlenose dolphin and 1500 ft. in the air.</title>
        <authorList>
            <person name="Brown A.O."/>
            <person name="Dvorak P."/>
            <person name="Villanueva C.D."/>
            <person name="Foss A.J."/>
            <person name="Garvey A.D."/>
            <person name="Gibson Q.A."/>
            <person name="Johansen J.R."/>
            <person name="Casamatta D.A."/>
        </authorList>
    </citation>
    <scope>NUCLEOTIDE SEQUENCE</scope>
    <source>
        <strain evidence="5">SJRDD-AB1</strain>
    </source>
</reference>
<feature type="repeat" description="TPR" evidence="3">
    <location>
        <begin position="140"/>
        <end position="173"/>
    </location>
</feature>
<dbReference type="PROSITE" id="PS50005">
    <property type="entry name" value="TPR"/>
    <property type="match status" value="3"/>
</dbReference>
<dbReference type="InterPro" id="IPR050498">
    <property type="entry name" value="Ycf3"/>
</dbReference>
<keyword evidence="4" id="KW-0732">Signal</keyword>
<dbReference type="PROSITE" id="PS50293">
    <property type="entry name" value="TPR_REGION"/>
    <property type="match status" value="1"/>
</dbReference>
<keyword evidence="1" id="KW-0677">Repeat</keyword>
<dbReference type="AlphaFoldDB" id="A0AA40VS36"/>
<feature type="repeat" description="TPR" evidence="3">
    <location>
        <begin position="72"/>
        <end position="105"/>
    </location>
</feature>
<feature type="repeat" description="TPR" evidence="3">
    <location>
        <begin position="106"/>
        <end position="139"/>
    </location>
</feature>
<dbReference type="Gene3D" id="1.25.40.10">
    <property type="entry name" value="Tetratricopeptide repeat domain"/>
    <property type="match status" value="2"/>
</dbReference>
<gene>
    <name evidence="5" type="ORF">FNW02_18640</name>
</gene>
<comment type="caution">
    <text evidence="5">The sequence shown here is derived from an EMBL/GenBank/DDBJ whole genome shotgun (WGS) entry which is preliminary data.</text>
</comment>
<dbReference type="Pfam" id="PF13414">
    <property type="entry name" value="TPR_11"/>
    <property type="match status" value="1"/>
</dbReference>
<dbReference type="EMBL" id="VJXY01000020">
    <property type="protein sequence ID" value="MBD6617790.1"/>
    <property type="molecule type" value="Genomic_DNA"/>
</dbReference>
<dbReference type="InterPro" id="IPR011990">
    <property type="entry name" value="TPR-like_helical_dom_sf"/>
</dbReference>